<accession>A0AAV3Y3F2</accession>
<evidence type="ECO:0000313" key="3">
    <source>
        <dbReference type="Proteomes" id="UP000735302"/>
    </source>
</evidence>
<keyword evidence="3" id="KW-1185">Reference proteome</keyword>
<reference evidence="2 3" key="1">
    <citation type="journal article" date="2021" name="Elife">
        <title>Chloroplast acquisition without the gene transfer in kleptoplastic sea slugs, Plakobranchus ocellatus.</title>
        <authorList>
            <person name="Maeda T."/>
            <person name="Takahashi S."/>
            <person name="Yoshida T."/>
            <person name="Shimamura S."/>
            <person name="Takaki Y."/>
            <person name="Nagai Y."/>
            <person name="Toyoda A."/>
            <person name="Suzuki Y."/>
            <person name="Arimoto A."/>
            <person name="Ishii H."/>
            <person name="Satoh N."/>
            <person name="Nishiyama T."/>
            <person name="Hasebe M."/>
            <person name="Maruyama T."/>
            <person name="Minagawa J."/>
            <person name="Obokata J."/>
            <person name="Shigenobu S."/>
        </authorList>
    </citation>
    <scope>NUCLEOTIDE SEQUENCE [LARGE SCALE GENOMIC DNA]</scope>
</reference>
<sequence length="72" mass="8192">MPSPLETQAQSQHSIRAHFLQSGWLSRSISITHAEHLRFSLSVKFSNMRHPQIDATQQQRQQLSHSSAKTSP</sequence>
<dbReference type="Proteomes" id="UP000735302">
    <property type="component" value="Unassembled WGS sequence"/>
</dbReference>
<evidence type="ECO:0000313" key="2">
    <source>
        <dbReference type="EMBL" id="GFN77199.1"/>
    </source>
</evidence>
<dbReference type="EMBL" id="BLXT01000438">
    <property type="protein sequence ID" value="GFN77199.1"/>
    <property type="molecule type" value="Genomic_DNA"/>
</dbReference>
<feature type="region of interest" description="Disordered" evidence="1">
    <location>
        <begin position="50"/>
        <end position="72"/>
    </location>
</feature>
<protein>
    <submittedName>
        <fullName evidence="2">Uncharacterized protein</fullName>
    </submittedName>
</protein>
<comment type="caution">
    <text evidence="2">The sequence shown here is derived from an EMBL/GenBank/DDBJ whole genome shotgun (WGS) entry which is preliminary data.</text>
</comment>
<proteinExistence type="predicted"/>
<feature type="compositionally biased region" description="Polar residues" evidence="1">
    <location>
        <begin position="54"/>
        <end position="72"/>
    </location>
</feature>
<organism evidence="2 3">
    <name type="scientific">Plakobranchus ocellatus</name>
    <dbReference type="NCBI Taxonomy" id="259542"/>
    <lineage>
        <taxon>Eukaryota</taxon>
        <taxon>Metazoa</taxon>
        <taxon>Spiralia</taxon>
        <taxon>Lophotrochozoa</taxon>
        <taxon>Mollusca</taxon>
        <taxon>Gastropoda</taxon>
        <taxon>Heterobranchia</taxon>
        <taxon>Euthyneura</taxon>
        <taxon>Panpulmonata</taxon>
        <taxon>Sacoglossa</taxon>
        <taxon>Placobranchoidea</taxon>
        <taxon>Plakobranchidae</taxon>
        <taxon>Plakobranchus</taxon>
    </lineage>
</organism>
<evidence type="ECO:0000256" key="1">
    <source>
        <dbReference type="SAM" id="MobiDB-lite"/>
    </source>
</evidence>
<name>A0AAV3Y3F2_9GAST</name>
<gene>
    <name evidence="2" type="ORF">PoB_000370500</name>
</gene>
<dbReference type="AlphaFoldDB" id="A0AAV3Y3F2"/>